<feature type="transmembrane region" description="Helical" evidence="9">
    <location>
        <begin position="343"/>
        <end position="374"/>
    </location>
</feature>
<keyword evidence="6" id="KW-0406">Ion transport</keyword>
<feature type="coiled-coil region" evidence="8">
    <location>
        <begin position="90"/>
        <end position="117"/>
    </location>
</feature>
<comment type="caution">
    <text evidence="10">The sequence shown here is derived from an EMBL/GenBank/DDBJ whole genome shotgun (WGS) entry which is preliminary data.</text>
</comment>
<keyword evidence="8" id="KW-0175">Coiled coil</keyword>
<keyword evidence="7 9" id="KW-0472">Membrane</keyword>
<evidence type="ECO:0000256" key="4">
    <source>
        <dbReference type="ARBA" id="ARBA00022692"/>
    </source>
</evidence>
<reference evidence="10" key="1">
    <citation type="submission" date="2020-08" db="EMBL/GenBank/DDBJ databases">
        <title>Genome public.</title>
        <authorList>
            <person name="Liu C."/>
            <person name="Sun Q."/>
        </authorList>
    </citation>
    <scope>NUCLEOTIDE SEQUENCE</scope>
    <source>
        <strain evidence="10">NSJ-24</strain>
    </source>
</reference>
<evidence type="ECO:0000313" key="10">
    <source>
        <dbReference type="EMBL" id="MBC8567270.1"/>
    </source>
</evidence>
<evidence type="ECO:0008006" key="12">
    <source>
        <dbReference type="Google" id="ProtNLM"/>
    </source>
</evidence>
<keyword evidence="3" id="KW-0813">Transport</keyword>
<keyword evidence="11" id="KW-1185">Reference proteome</keyword>
<evidence type="ECO:0000256" key="9">
    <source>
        <dbReference type="SAM" id="Phobius"/>
    </source>
</evidence>
<feature type="transmembrane region" description="Helical" evidence="9">
    <location>
        <begin position="496"/>
        <end position="514"/>
    </location>
</feature>
<feature type="transmembrane region" description="Helical" evidence="9">
    <location>
        <begin position="386"/>
        <end position="407"/>
    </location>
</feature>
<evidence type="ECO:0000256" key="2">
    <source>
        <dbReference type="ARBA" id="ARBA00009904"/>
    </source>
</evidence>
<evidence type="ECO:0000256" key="6">
    <source>
        <dbReference type="ARBA" id="ARBA00023065"/>
    </source>
</evidence>
<dbReference type="PANTHER" id="PTHR11629:SF63">
    <property type="entry name" value="V-TYPE PROTON ATPASE SUBUNIT A"/>
    <property type="match status" value="1"/>
</dbReference>
<evidence type="ECO:0000256" key="7">
    <source>
        <dbReference type="ARBA" id="ARBA00023136"/>
    </source>
</evidence>
<comment type="subcellular location">
    <subcellularLocation>
        <location evidence="1">Membrane</location>
        <topology evidence="1">Multi-pass membrane protein</topology>
    </subcellularLocation>
</comment>
<dbReference type="InterPro" id="IPR002490">
    <property type="entry name" value="V-ATPase_116kDa_su"/>
</dbReference>
<dbReference type="GO" id="GO:0033179">
    <property type="term" value="C:proton-transporting V-type ATPase, V0 domain"/>
    <property type="evidence" value="ECO:0007669"/>
    <property type="project" value="InterPro"/>
</dbReference>
<evidence type="ECO:0000256" key="3">
    <source>
        <dbReference type="ARBA" id="ARBA00022448"/>
    </source>
</evidence>
<dbReference type="PANTHER" id="PTHR11629">
    <property type="entry name" value="VACUOLAR PROTON ATPASES"/>
    <property type="match status" value="1"/>
</dbReference>
<organism evidence="10 11">
    <name type="scientific">Lentihominibacter hominis</name>
    <dbReference type="NCBI Taxonomy" id="2763645"/>
    <lineage>
        <taxon>Bacteria</taxon>
        <taxon>Bacillati</taxon>
        <taxon>Bacillota</taxon>
        <taxon>Clostridia</taxon>
        <taxon>Peptostreptococcales</taxon>
        <taxon>Anaerovoracaceae</taxon>
        <taxon>Lentihominibacter</taxon>
    </lineage>
</organism>
<keyword evidence="4 9" id="KW-0812">Transmembrane</keyword>
<feature type="transmembrane region" description="Helical" evidence="9">
    <location>
        <begin position="437"/>
        <end position="457"/>
    </location>
</feature>
<dbReference type="GO" id="GO:0051117">
    <property type="term" value="F:ATPase binding"/>
    <property type="evidence" value="ECO:0007669"/>
    <property type="project" value="TreeGrafter"/>
</dbReference>
<keyword evidence="5 9" id="KW-1133">Transmembrane helix</keyword>
<dbReference type="Proteomes" id="UP000610862">
    <property type="component" value="Unassembled WGS sequence"/>
</dbReference>
<comment type="similarity">
    <text evidence="2">Belongs to the V-ATPase 116 kDa subunit family.</text>
</comment>
<feature type="transmembrane region" description="Helical" evidence="9">
    <location>
        <begin position="469"/>
        <end position="490"/>
    </location>
</feature>
<sequence>MKDQTDDVVEDILKCGVIQPIHAQSVVPDEIKHVLEECEISDISKEEELINRIENGITVLKKFSAEKNLFKKRPFITYKELTEEKVISQSIEICDKIEKAEERISKLRRDLAEMIFREKSLVPWASFDIPAEKCRTESAETYFCVLQGQKTSENIEEILSDKGVPVYLETVHIDEETHYVALLFLKKYNKAVGEALNRLGAKKFDIEGMKGTFAENIEICRSNIKSMNSDLNRGEKEIYDISRGKKILEKASDSLKIKIQYMSGRENFLSTEKVNIITGWIPVSEKENVSKKLAEYDCFCQYEAPDSCEEYPVLMKNNKLVKPFGTITEMYSLPKSRSIDTNWAIGLFFFIFFGMMLSDAGYGIILILGGLLGAKLLDIGDEAREFFKMIGICGFSTVLWGAVYGSWFGDAVPTITETFFNRRIEIPYLIDPLSQPMTVLILACILGVIHLFTGMGIKAYIMIKRGDRWGALFDVGFWYMLLLGLPMLLMTGPWKTAGYILSVTGAVGLVLTQGRHKSKTAGKIISGIMSLYNITGYFSDVLSYSRILALGLATGVVASVVNIMGSMAGNGIIGVILFIIVFTAGHVLNLAINALGAYVHSARLQYVEFFGKYYEGGGKKFDPLRIKTKYVRITEEKK</sequence>
<dbReference type="GO" id="GO:0007035">
    <property type="term" value="P:vacuolar acidification"/>
    <property type="evidence" value="ECO:0007669"/>
    <property type="project" value="TreeGrafter"/>
</dbReference>
<accession>A0A926I8M3</accession>
<feature type="transmembrane region" description="Helical" evidence="9">
    <location>
        <begin position="547"/>
        <end position="565"/>
    </location>
</feature>
<dbReference type="Pfam" id="PF01496">
    <property type="entry name" value="V_ATPase_I"/>
    <property type="match status" value="2"/>
</dbReference>
<dbReference type="AlphaFoldDB" id="A0A926I8M3"/>
<evidence type="ECO:0000256" key="1">
    <source>
        <dbReference type="ARBA" id="ARBA00004141"/>
    </source>
</evidence>
<gene>
    <name evidence="10" type="ORF">H8692_00640</name>
</gene>
<dbReference type="EMBL" id="JACRTA010000001">
    <property type="protein sequence ID" value="MBC8567270.1"/>
    <property type="molecule type" value="Genomic_DNA"/>
</dbReference>
<name>A0A926I8M3_9FIRM</name>
<protein>
    <recommendedName>
        <fullName evidence="12">V-type ATP synthase subunit I</fullName>
    </recommendedName>
</protein>
<evidence type="ECO:0000256" key="8">
    <source>
        <dbReference type="SAM" id="Coils"/>
    </source>
</evidence>
<feature type="transmembrane region" description="Helical" evidence="9">
    <location>
        <begin position="571"/>
        <end position="595"/>
    </location>
</feature>
<dbReference type="GO" id="GO:0016471">
    <property type="term" value="C:vacuolar proton-transporting V-type ATPase complex"/>
    <property type="evidence" value="ECO:0007669"/>
    <property type="project" value="TreeGrafter"/>
</dbReference>
<evidence type="ECO:0000313" key="11">
    <source>
        <dbReference type="Proteomes" id="UP000610862"/>
    </source>
</evidence>
<proteinExistence type="inferred from homology"/>
<evidence type="ECO:0000256" key="5">
    <source>
        <dbReference type="ARBA" id="ARBA00022989"/>
    </source>
</evidence>
<dbReference type="GO" id="GO:0046961">
    <property type="term" value="F:proton-transporting ATPase activity, rotational mechanism"/>
    <property type="evidence" value="ECO:0007669"/>
    <property type="project" value="InterPro"/>
</dbReference>